<dbReference type="AlphaFoldDB" id="A0A835CM74"/>
<evidence type="ECO:0000313" key="2">
    <source>
        <dbReference type="EMBL" id="KAF7844127.1"/>
    </source>
</evidence>
<evidence type="ECO:0000313" key="3">
    <source>
        <dbReference type="Proteomes" id="UP000634136"/>
    </source>
</evidence>
<accession>A0A835CM74</accession>
<reference evidence="2" key="1">
    <citation type="submission" date="2020-09" db="EMBL/GenBank/DDBJ databases">
        <title>Genome-Enabled Discovery of Anthraquinone Biosynthesis in Senna tora.</title>
        <authorList>
            <person name="Kang S.-H."/>
            <person name="Pandey R.P."/>
            <person name="Lee C.-M."/>
            <person name="Sim J.-S."/>
            <person name="Jeong J.-T."/>
            <person name="Choi B.-S."/>
            <person name="Jung M."/>
            <person name="Ginzburg D."/>
            <person name="Zhao K."/>
            <person name="Won S.Y."/>
            <person name="Oh T.-J."/>
            <person name="Yu Y."/>
            <person name="Kim N.-H."/>
            <person name="Lee O.R."/>
            <person name="Lee T.-H."/>
            <person name="Bashyal P."/>
            <person name="Kim T.-S."/>
            <person name="Lee W.-H."/>
            <person name="Kawkins C."/>
            <person name="Kim C.-K."/>
            <person name="Kim J.S."/>
            <person name="Ahn B.O."/>
            <person name="Rhee S.Y."/>
            <person name="Sohng J.K."/>
        </authorList>
    </citation>
    <scope>NUCLEOTIDE SEQUENCE</scope>
    <source>
        <tissue evidence="2">Leaf</tissue>
    </source>
</reference>
<feature type="region of interest" description="Disordered" evidence="1">
    <location>
        <begin position="180"/>
        <end position="205"/>
    </location>
</feature>
<feature type="region of interest" description="Disordered" evidence="1">
    <location>
        <begin position="72"/>
        <end position="120"/>
    </location>
</feature>
<organism evidence="2 3">
    <name type="scientific">Senna tora</name>
    <dbReference type="NCBI Taxonomy" id="362788"/>
    <lineage>
        <taxon>Eukaryota</taxon>
        <taxon>Viridiplantae</taxon>
        <taxon>Streptophyta</taxon>
        <taxon>Embryophyta</taxon>
        <taxon>Tracheophyta</taxon>
        <taxon>Spermatophyta</taxon>
        <taxon>Magnoliopsida</taxon>
        <taxon>eudicotyledons</taxon>
        <taxon>Gunneridae</taxon>
        <taxon>Pentapetalae</taxon>
        <taxon>rosids</taxon>
        <taxon>fabids</taxon>
        <taxon>Fabales</taxon>
        <taxon>Fabaceae</taxon>
        <taxon>Caesalpinioideae</taxon>
        <taxon>Cassia clade</taxon>
        <taxon>Senna</taxon>
    </lineage>
</organism>
<name>A0A835CM74_9FABA</name>
<comment type="caution">
    <text evidence="2">The sequence shown here is derived from an EMBL/GenBank/DDBJ whole genome shotgun (WGS) entry which is preliminary data.</text>
</comment>
<dbReference type="EMBL" id="JAAIUW010000001">
    <property type="protein sequence ID" value="KAF7844127.1"/>
    <property type="molecule type" value="Genomic_DNA"/>
</dbReference>
<feature type="compositionally biased region" description="Polar residues" evidence="1">
    <location>
        <begin position="79"/>
        <end position="116"/>
    </location>
</feature>
<dbReference type="Proteomes" id="UP000634136">
    <property type="component" value="Unassembled WGS sequence"/>
</dbReference>
<proteinExistence type="predicted"/>
<sequence>MREIMIADRETQLPTFEMAEFEEIETLQLQMEMSWNGTILVIRGNNQDMGDLNQVKEHYDEEGQNIVSKLSASRKTHNHQLQENHNTTQEQGLSNTEVTTQGEEQDQPQTEGTSSIIEAIGGEKQRKRVIEMEVIEEFVRKKGRNGPMNITLTLHVPKPKKRKAVRIEEIEVEKDAQVKRLKASSKPSNEEETMSDQVTDIVEVT</sequence>
<keyword evidence="3" id="KW-1185">Reference proteome</keyword>
<gene>
    <name evidence="2" type="ORF">G2W53_001032</name>
</gene>
<protein>
    <submittedName>
        <fullName evidence="2">Uncharacterized protein</fullName>
    </submittedName>
</protein>
<evidence type="ECO:0000256" key="1">
    <source>
        <dbReference type="SAM" id="MobiDB-lite"/>
    </source>
</evidence>